<evidence type="ECO:0000256" key="13">
    <source>
        <dbReference type="ARBA" id="ARBA00023136"/>
    </source>
</evidence>
<keyword evidence="14" id="KW-1185">Reference proteome</keyword>
<evidence type="ECO:0000256" key="9">
    <source>
        <dbReference type="ARBA" id="ARBA00022692"/>
    </source>
</evidence>
<evidence type="ECO:0000256" key="2">
    <source>
        <dbReference type="ARBA" id="ARBA00004396"/>
    </source>
</evidence>
<evidence type="ECO:0000313" key="15">
    <source>
        <dbReference type="RefSeq" id="XP_038975545.1"/>
    </source>
</evidence>
<keyword evidence="7" id="KW-0150">Chloroplast</keyword>
<proteinExistence type="predicted"/>
<comment type="function">
    <text evidence="1">High-conductance voltage-dependent solute channel with a slight selectivity for cations transporting triosephosphates, dicarboxylic acids, ATP, inorganic phosphate (Pi), sugars, and positively or negatively charged amino acids.</text>
</comment>
<dbReference type="GO" id="GO:0034426">
    <property type="term" value="C:etioplast membrane"/>
    <property type="evidence" value="ECO:0007669"/>
    <property type="project" value="UniProtKB-SubCell"/>
</dbReference>
<dbReference type="GO" id="GO:0022843">
    <property type="term" value="F:voltage-gated monoatomic cation channel activity"/>
    <property type="evidence" value="ECO:0007669"/>
    <property type="project" value="InterPro"/>
</dbReference>
<keyword evidence="13" id="KW-0472">Membrane</keyword>
<evidence type="ECO:0000256" key="8">
    <source>
        <dbReference type="ARBA" id="ARBA00022640"/>
    </source>
</evidence>
<evidence type="ECO:0000256" key="5">
    <source>
        <dbReference type="ARBA" id="ARBA00022448"/>
    </source>
</evidence>
<sequence length="139" mass="15278">MKVLGRAVDLTYTHARGENRTVVDGAVAFDARNRMAVSHALGTKEWKVGYTYAHGALRRTVAETSYDFKGNAWYFAVTRRLEGGDAVKATYGTSSQALGLEWARNSPITGTFKVSASINVAEKNIVPKLTAESTWNYEI</sequence>
<dbReference type="AlphaFoldDB" id="A0A8B8ZMT7"/>
<keyword evidence="5" id="KW-0813">Transport</keyword>
<evidence type="ECO:0000256" key="12">
    <source>
        <dbReference type="ARBA" id="ARBA00023114"/>
    </source>
</evidence>
<comment type="subcellular location">
    <subcellularLocation>
        <location evidence="2">Plastid</location>
        <location evidence="2">Chloroplast outer membrane</location>
        <topology evidence="2">Multi-pass membrane protein</topology>
    </subcellularLocation>
    <subcellularLocation>
        <location evidence="3">Plastid</location>
        <location evidence="3">Etioplast membrane</location>
        <topology evidence="3">Multi-pass membrane protein</topology>
    </subcellularLocation>
</comment>
<dbReference type="GO" id="GO:0015288">
    <property type="term" value="F:porin activity"/>
    <property type="evidence" value="ECO:0007669"/>
    <property type="project" value="UniProtKB-KW"/>
</dbReference>
<keyword evidence="9" id="KW-0812">Transmembrane</keyword>
<protein>
    <submittedName>
        <fullName evidence="15">Outer envelope pore protein 24A, chloroplastic-like</fullName>
    </submittedName>
</protein>
<gene>
    <name evidence="15" type="primary">LOC103711334</name>
</gene>
<evidence type="ECO:0000256" key="7">
    <source>
        <dbReference type="ARBA" id="ARBA00022528"/>
    </source>
</evidence>
<name>A0A8B8ZMT7_PHODC</name>
<dbReference type="PANTHER" id="PTHR35284">
    <property type="entry name" value="OUTER ENVELOPE PORE PROTEIN 24A, CHLOROPLASTIC-RELATED"/>
    <property type="match status" value="1"/>
</dbReference>
<reference evidence="15" key="1">
    <citation type="submission" date="2025-08" db="UniProtKB">
        <authorList>
            <consortium name="RefSeq"/>
        </authorList>
    </citation>
    <scope>IDENTIFICATION</scope>
    <source>
        <tissue evidence="15">Young leaves</tissue>
    </source>
</reference>
<keyword evidence="10" id="KW-1002">Plastid outer membrane</keyword>
<evidence type="ECO:0000256" key="6">
    <source>
        <dbReference type="ARBA" id="ARBA00022452"/>
    </source>
</evidence>
<evidence type="ECO:0000256" key="4">
    <source>
        <dbReference type="ARBA" id="ARBA00011593"/>
    </source>
</evidence>
<keyword evidence="12" id="KW-0626">Porin</keyword>
<dbReference type="RefSeq" id="XP_038975545.1">
    <property type="nucleotide sequence ID" value="XM_039119617.1"/>
</dbReference>
<comment type="subunit">
    <text evidence="4">Homooligomers form large rather nonselective pores in plastidial outer membranes.</text>
</comment>
<dbReference type="Proteomes" id="UP000228380">
    <property type="component" value="Unplaced"/>
</dbReference>
<evidence type="ECO:0000256" key="3">
    <source>
        <dbReference type="ARBA" id="ARBA00004441"/>
    </source>
</evidence>
<evidence type="ECO:0000256" key="1">
    <source>
        <dbReference type="ARBA" id="ARBA00002327"/>
    </source>
</evidence>
<dbReference type="OrthoDB" id="1185978at2759"/>
<dbReference type="InterPro" id="IPR034626">
    <property type="entry name" value="OEP24"/>
</dbReference>
<dbReference type="GO" id="GO:0009707">
    <property type="term" value="C:chloroplast outer membrane"/>
    <property type="evidence" value="ECO:0007669"/>
    <property type="project" value="UniProtKB-SubCell"/>
</dbReference>
<keyword evidence="6" id="KW-1134">Transmembrane beta strand</keyword>
<organism evidence="14 15">
    <name type="scientific">Phoenix dactylifera</name>
    <name type="common">Date palm</name>
    <dbReference type="NCBI Taxonomy" id="42345"/>
    <lineage>
        <taxon>Eukaryota</taxon>
        <taxon>Viridiplantae</taxon>
        <taxon>Streptophyta</taxon>
        <taxon>Embryophyta</taxon>
        <taxon>Tracheophyta</taxon>
        <taxon>Spermatophyta</taxon>
        <taxon>Magnoliopsida</taxon>
        <taxon>Liliopsida</taxon>
        <taxon>Arecaceae</taxon>
        <taxon>Coryphoideae</taxon>
        <taxon>Phoeniceae</taxon>
        <taxon>Phoenix</taxon>
    </lineage>
</organism>
<keyword evidence="8" id="KW-0934">Plastid</keyword>
<dbReference type="PANTHER" id="PTHR35284:SF1">
    <property type="entry name" value="OUTER ENVELOPE PORE PROTEIN 24A, CHLOROPLASTIC-RELATED"/>
    <property type="match status" value="1"/>
</dbReference>
<dbReference type="GO" id="GO:0046930">
    <property type="term" value="C:pore complex"/>
    <property type="evidence" value="ECO:0007669"/>
    <property type="project" value="UniProtKB-KW"/>
</dbReference>
<dbReference type="GO" id="GO:0034765">
    <property type="term" value="P:regulation of monoatomic ion transmembrane transport"/>
    <property type="evidence" value="ECO:0007669"/>
    <property type="project" value="InterPro"/>
</dbReference>
<keyword evidence="11" id="KW-0406">Ion transport</keyword>
<evidence type="ECO:0000313" key="14">
    <source>
        <dbReference type="Proteomes" id="UP000228380"/>
    </source>
</evidence>
<evidence type="ECO:0000256" key="11">
    <source>
        <dbReference type="ARBA" id="ARBA00023065"/>
    </source>
</evidence>
<evidence type="ECO:0000256" key="10">
    <source>
        <dbReference type="ARBA" id="ARBA00022805"/>
    </source>
</evidence>
<accession>A0A8B8ZMT7</accession>
<dbReference type="GeneID" id="103711334"/>
<dbReference type="KEGG" id="pda:103711334"/>